<evidence type="ECO:0000313" key="1">
    <source>
        <dbReference type="EMBL" id="BAJ03680.1"/>
    </source>
</evidence>
<dbReference type="KEGG" id="svo:SVI_3709"/>
<dbReference type="RefSeq" id="WP_013052973.1">
    <property type="nucleotide sequence ID" value="NC_014012.1"/>
</dbReference>
<accession>D4ZCD5</accession>
<gene>
    <name evidence="1" type="ordered locus">SVI_3709</name>
</gene>
<dbReference type="AlphaFoldDB" id="D4ZCD5"/>
<dbReference type="eggNOG" id="COG0823">
    <property type="taxonomic scope" value="Bacteria"/>
</dbReference>
<reference evidence="2" key="1">
    <citation type="journal article" date="2010" name="Mol. Biosyst.">
        <title>Complete genome sequence and comparative analysis of Shewanella violacea, a psychrophilic and piezophilic bacterium from deep sea floor sediments.</title>
        <authorList>
            <person name="Aono E."/>
            <person name="Baba T."/>
            <person name="Ara T."/>
            <person name="Nishi T."/>
            <person name="Nakamichi T."/>
            <person name="Inamoto E."/>
            <person name="Toyonaga H."/>
            <person name="Hasegawa M."/>
            <person name="Takai Y."/>
            <person name="Okumura Y."/>
            <person name="Baba M."/>
            <person name="Tomita M."/>
            <person name="Kato C."/>
            <person name="Oshima T."/>
            <person name="Nakasone K."/>
            <person name="Mori H."/>
        </authorList>
    </citation>
    <scope>NUCLEOTIDE SEQUENCE [LARGE SCALE GENOMIC DNA]</scope>
    <source>
        <strain evidence="2">JCM 10179 / CIP 106290 / LMG 19151 / DSS12</strain>
    </source>
</reference>
<dbReference type="SUPFAM" id="SSF69322">
    <property type="entry name" value="Tricorn protease domain 2"/>
    <property type="match status" value="1"/>
</dbReference>
<dbReference type="InterPro" id="IPR011042">
    <property type="entry name" value="6-blade_b-propeller_TolB-like"/>
</dbReference>
<dbReference type="HOGENOM" id="CLU_039282_0_0_6"/>
<keyword evidence="2" id="KW-1185">Reference proteome</keyword>
<evidence type="ECO:0000313" key="2">
    <source>
        <dbReference type="Proteomes" id="UP000002350"/>
    </source>
</evidence>
<dbReference type="Pfam" id="PF07676">
    <property type="entry name" value="PD40"/>
    <property type="match status" value="1"/>
</dbReference>
<dbReference type="EMBL" id="AP011177">
    <property type="protein sequence ID" value="BAJ03680.1"/>
    <property type="molecule type" value="Genomic_DNA"/>
</dbReference>
<dbReference type="Gene3D" id="2.120.10.30">
    <property type="entry name" value="TolB, C-terminal domain"/>
    <property type="match status" value="1"/>
</dbReference>
<dbReference type="STRING" id="637905.SVI_3709"/>
<name>D4ZCD5_SHEVD</name>
<dbReference type="Proteomes" id="UP000002350">
    <property type="component" value="Chromosome"/>
</dbReference>
<dbReference type="InterPro" id="IPR011659">
    <property type="entry name" value="WD40"/>
</dbReference>
<organism evidence="1 2">
    <name type="scientific">Shewanella violacea (strain JCM 10179 / CIP 106290 / LMG 19151 / DSS12)</name>
    <dbReference type="NCBI Taxonomy" id="637905"/>
    <lineage>
        <taxon>Bacteria</taxon>
        <taxon>Pseudomonadati</taxon>
        <taxon>Pseudomonadota</taxon>
        <taxon>Gammaproteobacteria</taxon>
        <taxon>Alteromonadales</taxon>
        <taxon>Shewanellaceae</taxon>
        <taxon>Shewanella</taxon>
    </lineage>
</organism>
<proteinExistence type="predicted"/>
<sequence length="348" mass="38675">MNQANTELTQNSTSGLGQALLPCPGNRSSLLFQAVFGALLALSTTLVTSPAIAAGYDIWIYPLQLDKQTSNWQLGIGKPISNRDGYDNQPAFSADSQSLVFASDRGGEHNDIFEYYLAKNASPQIRQLTFTADESEYSPQPLAYKLADKKSHGTSAGIRYIVEQGVPHQSVWQQESDKPRTRAINSMIPTGYYAHHPELGSLLWARYAYSLYFEAIPSSENLTLGADERHFVVANAGRSIHAIPNDKAFSYLHKQQDGDRIIKRFEPLSGSHTPLVSVYDGSEDYAWSSNGWIFNIDDNRLRAWSSAKEKTTWQAVGTLAVPSEHHVYASRIAVSPDLQHIAIVWIRK</sequence>
<protein>
    <submittedName>
        <fullName evidence="1">Uncharacterized protein</fullName>
    </submittedName>
</protein>